<dbReference type="InterPro" id="IPR018822">
    <property type="entry name" value="UPF0646"/>
</dbReference>
<dbReference type="STRING" id="39966.A0A369JQG3"/>
<sequence>MLETYDTQMLDCQNDTDFSMQVSSSDSWFQEEAIMDDDGRPVEEDTSISIEVDMEPYDEEHNHEYEMSDGADNYELDEELVDVEVYDASRAHSPDVLQGDSSLAMPTSDPPNPHQLSSEFLETFPISHLPVAHIETLDSSFPDVTGQFITSLHTEPSVMPEDALEVPSDTLEAEPSQVPNIVELGITDDHGGVALDSSGEVPETALLGGPVESGQPLVATDEEVELSTDNPLEGYGVVHHEHTEELKEGHVEFDPSSVSTGDPHEISEGVYIDPPPPVLISFSVDSPMISLFNVPAQSGQKSQPIDGPDLSGITVLLGHLPTLYYEPLSSVFEALRQEEYFDCIPNFLNGEFLFEAYDLELVVSEDHTYSHELSLHDLNVLHDGLNKPGALRLRLRSVIPRFIDRYHMLQDQIAQSHLTEAKDSLISSSEQEQKEEDSGTHLDDIQKGYEQETKEGLSQEKQETAIEYVEVLPKEDEEQEHETKGQSEYQDGSSADSTAMRMEERQENHPEEQMARSAQEEVSEQEYTEAPDGPETTSYEEDIVPPEDIGTVGEYVESDTVEGDLGDGYGEANEEQGVESEGPILDEDEDHTPQAAESVSERRIVDYRPLLDGEPKNAELLITENGTSPEVSEDLISINIQDIHDMNPSELELITDEEHPSDIADSSVNPVVVGNEDVSYEADDNWDDTLDGEGELDTTWEVEEQEHETASNQSSITLSSKTSTKRGISEVNFDEDEDERPSLPSSPEPKRPRVE</sequence>
<feature type="region of interest" description="Disordered" evidence="1">
    <location>
        <begin position="92"/>
        <end position="116"/>
    </location>
</feature>
<reference evidence="2" key="1">
    <citation type="submission" date="2018-04" db="EMBL/GenBank/DDBJ databases">
        <title>Whole genome sequencing of Hypsizygus marmoreus.</title>
        <authorList>
            <person name="Choi I.-G."/>
            <person name="Min B."/>
            <person name="Kim J.-G."/>
            <person name="Kim S."/>
            <person name="Oh Y.-L."/>
            <person name="Kong W.-S."/>
            <person name="Park H."/>
            <person name="Jeong J."/>
            <person name="Song E.-S."/>
        </authorList>
    </citation>
    <scope>NUCLEOTIDE SEQUENCE [LARGE SCALE GENOMIC DNA]</scope>
    <source>
        <strain evidence="2">51987-8</strain>
    </source>
</reference>
<evidence type="ECO:0000313" key="2">
    <source>
        <dbReference type="EMBL" id="RDB21016.1"/>
    </source>
</evidence>
<dbReference type="Proteomes" id="UP000076154">
    <property type="component" value="Unassembled WGS sequence"/>
</dbReference>
<dbReference type="Pfam" id="PF10336">
    <property type="entry name" value="DUF2420"/>
    <property type="match status" value="1"/>
</dbReference>
<feature type="compositionally biased region" description="Polar residues" evidence="1">
    <location>
        <begin position="486"/>
        <end position="497"/>
    </location>
</feature>
<evidence type="ECO:0000256" key="1">
    <source>
        <dbReference type="SAM" id="MobiDB-lite"/>
    </source>
</evidence>
<comment type="caution">
    <text evidence="2">The sequence shown here is derived from an EMBL/GenBank/DDBJ whole genome shotgun (WGS) entry which is preliminary data.</text>
</comment>
<keyword evidence="3" id="KW-1185">Reference proteome</keyword>
<feature type="region of interest" description="Disordered" evidence="1">
    <location>
        <begin position="656"/>
        <end position="755"/>
    </location>
</feature>
<gene>
    <name evidence="2" type="ORF">Hypma_011407</name>
</gene>
<feature type="region of interest" description="Disordered" evidence="1">
    <location>
        <begin position="474"/>
        <end position="602"/>
    </location>
</feature>
<feature type="compositionally biased region" description="Low complexity" evidence="1">
    <location>
        <begin position="711"/>
        <end position="722"/>
    </location>
</feature>
<protein>
    <submittedName>
        <fullName evidence="2">Uncharacterized protein</fullName>
    </submittedName>
</protein>
<feature type="compositionally biased region" description="Acidic residues" evidence="1">
    <location>
        <begin position="556"/>
        <end position="565"/>
    </location>
</feature>
<proteinExistence type="predicted"/>
<dbReference type="InParanoid" id="A0A369JQG3"/>
<feature type="compositionally biased region" description="Basic and acidic residues" evidence="1">
    <location>
        <begin position="501"/>
        <end position="514"/>
    </location>
</feature>
<feature type="compositionally biased region" description="Acidic residues" evidence="1">
    <location>
        <begin position="678"/>
        <end position="706"/>
    </location>
</feature>
<feature type="compositionally biased region" description="Acidic residues" evidence="1">
    <location>
        <begin position="572"/>
        <end position="590"/>
    </location>
</feature>
<name>A0A369JQG3_HYPMA</name>
<organism evidence="2 3">
    <name type="scientific">Hypsizygus marmoreus</name>
    <name type="common">White beech mushroom</name>
    <name type="synonym">Agaricus marmoreus</name>
    <dbReference type="NCBI Taxonomy" id="39966"/>
    <lineage>
        <taxon>Eukaryota</taxon>
        <taxon>Fungi</taxon>
        <taxon>Dikarya</taxon>
        <taxon>Basidiomycota</taxon>
        <taxon>Agaricomycotina</taxon>
        <taxon>Agaricomycetes</taxon>
        <taxon>Agaricomycetidae</taxon>
        <taxon>Agaricales</taxon>
        <taxon>Tricholomatineae</taxon>
        <taxon>Lyophyllaceae</taxon>
        <taxon>Hypsizygus</taxon>
    </lineage>
</organism>
<evidence type="ECO:0000313" key="3">
    <source>
        <dbReference type="Proteomes" id="UP000076154"/>
    </source>
</evidence>
<feature type="region of interest" description="Disordered" evidence="1">
    <location>
        <begin position="422"/>
        <end position="444"/>
    </location>
</feature>
<dbReference type="AlphaFoldDB" id="A0A369JQG3"/>
<dbReference type="EMBL" id="LUEZ02000055">
    <property type="protein sequence ID" value="RDB21016.1"/>
    <property type="molecule type" value="Genomic_DNA"/>
</dbReference>
<dbReference type="OrthoDB" id="2507795at2759"/>
<accession>A0A369JQG3</accession>